<keyword evidence="3" id="KW-1185">Reference proteome</keyword>
<feature type="compositionally biased region" description="Low complexity" evidence="1">
    <location>
        <begin position="470"/>
        <end position="499"/>
    </location>
</feature>
<organism evidence="3 4">
    <name type="scientific">Heterorhabditis bacteriophora</name>
    <name type="common">Entomopathogenic nematode worm</name>
    <dbReference type="NCBI Taxonomy" id="37862"/>
    <lineage>
        <taxon>Eukaryota</taxon>
        <taxon>Metazoa</taxon>
        <taxon>Ecdysozoa</taxon>
        <taxon>Nematoda</taxon>
        <taxon>Chromadorea</taxon>
        <taxon>Rhabditida</taxon>
        <taxon>Rhabditina</taxon>
        <taxon>Rhabditomorpha</taxon>
        <taxon>Strongyloidea</taxon>
        <taxon>Heterorhabditidae</taxon>
        <taxon>Heterorhabditis</taxon>
    </lineage>
</organism>
<proteinExistence type="predicted"/>
<dbReference type="PANTHER" id="PTHR13884">
    <property type="entry name" value="DUF853 DOMAIN-CONTAINING PROTEIN"/>
    <property type="match status" value="1"/>
</dbReference>
<keyword evidence="2" id="KW-0812">Transmembrane</keyword>
<feature type="compositionally biased region" description="Polar residues" evidence="1">
    <location>
        <begin position="396"/>
        <end position="406"/>
    </location>
</feature>
<feature type="region of interest" description="Disordered" evidence="1">
    <location>
        <begin position="464"/>
        <end position="568"/>
    </location>
</feature>
<protein>
    <submittedName>
        <fullName evidence="4">Pecanex-like protein</fullName>
    </submittedName>
</protein>
<dbReference type="PANTHER" id="PTHR13884:SF16">
    <property type="entry name" value="AAA+ ATPASE DOMAIN-CONTAINING PROTEIN-RELATED"/>
    <property type="match status" value="1"/>
</dbReference>
<feature type="transmembrane region" description="Helical" evidence="2">
    <location>
        <begin position="23"/>
        <end position="45"/>
    </location>
</feature>
<feature type="region of interest" description="Disordered" evidence="1">
    <location>
        <begin position="396"/>
        <end position="416"/>
    </location>
</feature>
<evidence type="ECO:0000313" key="3">
    <source>
        <dbReference type="Proteomes" id="UP000095283"/>
    </source>
</evidence>
<dbReference type="Proteomes" id="UP000095283">
    <property type="component" value="Unplaced"/>
</dbReference>
<feature type="compositionally biased region" description="Polar residues" evidence="1">
    <location>
        <begin position="284"/>
        <end position="293"/>
    </location>
</feature>
<keyword evidence="2" id="KW-0472">Membrane</keyword>
<feature type="transmembrane region" description="Helical" evidence="2">
    <location>
        <begin position="627"/>
        <end position="647"/>
    </location>
</feature>
<dbReference type="WBParaSite" id="Hba_01884">
    <property type="protein sequence ID" value="Hba_01884"/>
    <property type="gene ID" value="Hba_01884"/>
</dbReference>
<feature type="transmembrane region" description="Helical" evidence="2">
    <location>
        <begin position="132"/>
        <end position="156"/>
    </location>
</feature>
<keyword evidence="2" id="KW-1133">Transmembrane helix</keyword>
<dbReference type="InterPro" id="IPR053236">
    <property type="entry name" value="Cornifin"/>
</dbReference>
<evidence type="ECO:0000256" key="2">
    <source>
        <dbReference type="SAM" id="Phobius"/>
    </source>
</evidence>
<sequence length="690" mass="78957">MMVMASNSTANFNKIRIIYRPTVILPFFHMHVPFLYKLHLIQIIFRDEKKKILCRIWVEIDRIVWFLILLIRNFLSSMILGKLAILCFAWHTLYFGKKYIYNTAYEMALIFSLNYIANTLRNFRLLSNISDIIYFLTFIISIGIILWIIFMVYPIIRMITTYIFVFLISSVTRAHYNFQCHVCNVCFYNKSHHRMCSQPQIHKQMTDKFYLFYIQLLIYHHTWHHIFQRLLLSSDLLRDPLLQVLGFHVLKLHMQDPQALSIKKRLSTNAGGRTPQHDGARSFTAPSTYSCGTPRTPREEDDALEEPVPAYMRGRSPLPSTSSELGRNLMSYDNLKPAIRKRAPDRDLFDQNSGAKTPPPVNYCTETKLTTERYWFDAPVEADNSNGETNTINCTKQSENQRNASGSKIALPSAITRSRPGGTKLLDHIPSQPVSLFSDIFNIAFFASYLFPVASHEYFGPKSYEKSRVSCSPGPRISRSPGPRVSRSPGPRVSRSPGPQVSRSPGPRVSHSPGPRVSHSPGPRVSRSPGPRVSRSPGPRVSRSPGPRVSRSPDSRSSSSPGPRIAYSPGPWIARSPIAHSRTSSLNEGPSVCANFLFFFEVHRKCVDAGHHLLQDFENSHELKNMYLIYLLLIFIEYFFSVLDTIFRNVIKFYSTVVLVHTISRGHYLLPHRMKQVLRMKQNLNISPIS</sequence>
<dbReference type="AlphaFoldDB" id="A0A1I7WB02"/>
<reference evidence="4" key="1">
    <citation type="submission" date="2016-11" db="UniProtKB">
        <authorList>
            <consortium name="WormBaseParasite"/>
        </authorList>
    </citation>
    <scope>IDENTIFICATION</scope>
</reference>
<feature type="compositionally biased region" description="Low complexity" evidence="1">
    <location>
        <begin position="515"/>
        <end position="564"/>
    </location>
</feature>
<evidence type="ECO:0000313" key="4">
    <source>
        <dbReference type="WBParaSite" id="Hba_01884"/>
    </source>
</evidence>
<evidence type="ECO:0000256" key="1">
    <source>
        <dbReference type="SAM" id="MobiDB-lite"/>
    </source>
</evidence>
<feature type="transmembrane region" description="Helical" evidence="2">
    <location>
        <begin position="66"/>
        <end position="93"/>
    </location>
</feature>
<feature type="region of interest" description="Disordered" evidence="1">
    <location>
        <begin position="268"/>
        <end position="327"/>
    </location>
</feature>
<name>A0A1I7WB02_HETBA</name>
<accession>A0A1I7WB02</accession>
<feature type="transmembrane region" description="Helical" evidence="2">
    <location>
        <begin position="99"/>
        <end position="120"/>
    </location>
</feature>
<feature type="transmembrane region" description="Helical" evidence="2">
    <location>
        <begin position="209"/>
        <end position="227"/>
    </location>
</feature>